<dbReference type="FunFam" id="2.40.10.230:FF:000002">
    <property type="entry name" value="H/ACA ribonucleoprotein complex non-core subunit NAF1"/>
    <property type="match status" value="1"/>
</dbReference>
<dbReference type="GO" id="GO:0006364">
    <property type="term" value="P:rRNA processing"/>
    <property type="evidence" value="ECO:0007669"/>
    <property type="project" value="UniProtKB-KW"/>
</dbReference>
<dbReference type="GO" id="GO:0003723">
    <property type="term" value="F:RNA binding"/>
    <property type="evidence" value="ECO:0007669"/>
    <property type="project" value="UniProtKB-KW"/>
</dbReference>
<dbReference type="GO" id="GO:0005634">
    <property type="term" value="C:nucleus"/>
    <property type="evidence" value="ECO:0007669"/>
    <property type="project" value="UniProtKB-SubCell"/>
</dbReference>
<evidence type="ECO:0000256" key="4">
    <source>
        <dbReference type="ARBA" id="ARBA00022517"/>
    </source>
</evidence>
<dbReference type="Gramene" id="TraesCLE_scaffold_039570_01G000600.1">
    <property type="protein sequence ID" value="TraesCLE_scaffold_039570_01G000600.1"/>
    <property type="gene ID" value="TraesCLE_scaffold_039570_01G000600"/>
</dbReference>
<evidence type="ECO:0000256" key="6">
    <source>
        <dbReference type="ARBA" id="ARBA00022553"/>
    </source>
</evidence>
<keyword evidence="5" id="KW-0698">rRNA processing</keyword>
<feature type="compositionally biased region" description="Basic and acidic residues" evidence="9">
    <location>
        <begin position="577"/>
        <end position="597"/>
    </location>
</feature>
<feature type="non-terminal residue" evidence="10">
    <location>
        <position position="1"/>
    </location>
</feature>
<dbReference type="Proteomes" id="UP000815260">
    <property type="component" value="Chromosome 1D"/>
</dbReference>
<comment type="caution">
    <text evidence="10">The sequence shown here is derived from an EMBL/GenBank/DDBJ whole genome shotgun (WGS) entry which is preliminary data.</text>
</comment>
<reference evidence="10" key="1">
    <citation type="journal article" date="2017" name="Gigascience">
        <title>The first near-complete assembly of the hexaploid bread wheat genome, Triticum aestivum.</title>
        <authorList>
            <person name="Zimin A.V."/>
            <person name="Puiu D."/>
            <person name="Hall R."/>
            <person name="Kingan S."/>
            <person name="Clavijo B.J."/>
            <person name="Salzberg S.L."/>
        </authorList>
    </citation>
    <scope>NUCLEOTIDE SEQUENCE</scope>
    <source>
        <tissue evidence="10">Leaf</tissue>
    </source>
</reference>
<dbReference type="InterPro" id="IPR040309">
    <property type="entry name" value="Naf1"/>
</dbReference>
<name>A0A9R1IXS0_WHEAT</name>
<evidence type="ECO:0000256" key="7">
    <source>
        <dbReference type="ARBA" id="ARBA00022884"/>
    </source>
</evidence>
<evidence type="ECO:0000313" key="10">
    <source>
        <dbReference type="EMBL" id="KAF6996677.1"/>
    </source>
</evidence>
<protein>
    <recommendedName>
        <fullName evidence="3">H/ACA ribonucleoprotein complex non-core subunit NAF1</fullName>
    </recommendedName>
</protein>
<feature type="compositionally biased region" description="Polar residues" evidence="9">
    <location>
        <begin position="560"/>
        <end position="571"/>
    </location>
</feature>
<feature type="region of interest" description="Disordered" evidence="9">
    <location>
        <begin position="473"/>
        <end position="597"/>
    </location>
</feature>
<dbReference type="SUPFAM" id="SSF50447">
    <property type="entry name" value="Translation proteins"/>
    <property type="match status" value="1"/>
</dbReference>
<evidence type="ECO:0000256" key="1">
    <source>
        <dbReference type="ARBA" id="ARBA00004123"/>
    </source>
</evidence>
<comment type="subcellular location">
    <subcellularLocation>
        <location evidence="1">Nucleus</location>
    </subcellularLocation>
</comment>
<dbReference type="Gene3D" id="2.40.10.230">
    <property type="entry name" value="Probable tRNA pseudouridine synthase domain"/>
    <property type="match status" value="1"/>
</dbReference>
<dbReference type="OrthoDB" id="21550at2759"/>
<gene>
    <name evidence="10" type="ORF">CFC21_012989</name>
</gene>
<reference evidence="10" key="2">
    <citation type="submission" date="2020-03" db="EMBL/GenBank/DDBJ databases">
        <title>The second near-complete assembly of the hexaploid bread wheat (Triticum aestivum) genome.</title>
        <authorList>
            <person name="Zimin A.V."/>
            <person name="Puiu D."/>
            <person name="Shumante A."/>
            <person name="Alonge M."/>
            <person name="Salzberg S.L."/>
        </authorList>
    </citation>
    <scope>NUCLEOTIDE SEQUENCE</scope>
    <source>
        <tissue evidence="10">Leaf</tissue>
    </source>
</reference>
<dbReference type="EMBL" id="CM022213">
    <property type="protein sequence ID" value="KAF6996677.1"/>
    <property type="molecule type" value="Genomic_DNA"/>
</dbReference>
<feature type="compositionally biased region" description="Polar residues" evidence="9">
    <location>
        <begin position="863"/>
        <end position="877"/>
    </location>
</feature>
<feature type="compositionally biased region" description="Basic residues" evidence="9">
    <location>
        <begin position="878"/>
        <end position="891"/>
    </location>
</feature>
<feature type="compositionally biased region" description="Basic and acidic residues" evidence="9">
    <location>
        <begin position="255"/>
        <end position="273"/>
    </location>
</feature>
<organism evidence="10">
    <name type="scientific">Triticum aestivum</name>
    <name type="common">Wheat</name>
    <dbReference type="NCBI Taxonomy" id="4565"/>
    <lineage>
        <taxon>Eukaryota</taxon>
        <taxon>Viridiplantae</taxon>
        <taxon>Streptophyta</taxon>
        <taxon>Embryophyta</taxon>
        <taxon>Tracheophyta</taxon>
        <taxon>Spermatophyta</taxon>
        <taxon>Magnoliopsida</taxon>
        <taxon>Liliopsida</taxon>
        <taxon>Poales</taxon>
        <taxon>Poaceae</taxon>
        <taxon>BOP clade</taxon>
        <taxon>Pooideae</taxon>
        <taxon>Triticodae</taxon>
        <taxon>Triticeae</taxon>
        <taxon>Triticinae</taxon>
        <taxon>Triticum</taxon>
    </lineage>
</organism>
<feature type="compositionally biased region" description="Acidic residues" evidence="9">
    <location>
        <begin position="274"/>
        <end position="293"/>
    </location>
</feature>
<sequence>GAASPKPHPHPHPHPHHTWRFDPVEEWLLDDFDFDQAMASELAKSFGLGEAAAGPGGIDFASGSGGLGLDQIVKLGEGEVAAEEKGGPPGLLDAPRGVLLEVKKEAVMLLGGGLGGELGPGQAPVLGIGDFVAEGDSLEAAIDADMCTIAAGDADASTVAAVHAAVSTVAPVDAEMSAVAAVAADNSTMSAVDADTSAVAAVHAETSTGASVDAEMSAVGAVDADTSTVAAVDADTSTIASVDAEMSSGTMVNEEVERGGGKWEEESKDKESESSEDEELSEASSSSDDDEEEPAKNDEESSEASLSSDDEVPVAKKHSGPSDMEALLEEGELMVGVDDGDDDETPKGPIKSKHEVEVLPPVPNIEVQLEPHHKALPVGTITAIMGERVIVEGSVEHSPLTEGSILWITESRTPLGIVDEIFGPVKNPYYLVRYNSAEEVPAGISAGTTVCFVAEFADHILNMKELYAKGYDESADHDEEADEPEFSDDEQEAEYKRSLRLVKRQTDRPHDSKKPSGDKKRVQTRGAGFRNDMPPRTHDTPTSGHQSQRRFHRSDMADSVTHQLGQQNYPMSTPRDMSPRIHDASTPDRRPQPRFHRSDMATAVADSTTRQTGPQNFPMSAPTMLPSISMNHAMPSPVQLANQMGSCFINPQQFSQQPNMVWPGGLPPPGQPNMGVDGAALAANIMQNILMGANQFQQYLQNQNFGGFPNGMPMAQQQFMPGSTMSANMMPFGGPPVNHPFGQASQFPMGQGNFGQFPHMANQGPPAGFPNTQGFGRFPSQHEDGDQPPGNANMQGHGRLPSPHGDGGQPPMQFNSLPSPHGDGGQPPMQFNSLPSPHGDGGQPPMQFNSLPSPRGDGGQPPMQFNSGHFNQGNSSFRGRRPQQRGGRHSPGRGGGSGRHRK</sequence>
<dbReference type="GO" id="GO:0005732">
    <property type="term" value="C:sno(s)RNA-containing ribonucleoprotein complex"/>
    <property type="evidence" value="ECO:0007669"/>
    <property type="project" value="InterPro"/>
</dbReference>
<dbReference type="InterPro" id="IPR007504">
    <property type="entry name" value="H/ACA_rnp_Gar1/Naf1"/>
</dbReference>
<feature type="compositionally biased region" description="Basic and acidic residues" evidence="9">
    <location>
        <begin position="504"/>
        <end position="521"/>
    </location>
</feature>
<dbReference type="GO" id="GO:0001522">
    <property type="term" value="P:pseudouridine synthesis"/>
    <property type="evidence" value="ECO:0007669"/>
    <property type="project" value="InterPro"/>
</dbReference>
<feature type="compositionally biased region" description="Gly residues" evidence="9">
    <location>
        <begin position="892"/>
        <end position="902"/>
    </location>
</feature>
<accession>A0A9R1IXS0</accession>
<evidence type="ECO:0000256" key="5">
    <source>
        <dbReference type="ARBA" id="ARBA00022552"/>
    </source>
</evidence>
<dbReference type="PANTHER" id="PTHR31633">
    <property type="entry name" value="H/ACA RIBONUCLEOPROTEIN COMPLEX NON-CORE SUBUNIT NAF1"/>
    <property type="match status" value="1"/>
</dbReference>
<dbReference type="PANTHER" id="PTHR31633:SF1">
    <property type="entry name" value="H_ACA RIBONUCLEOPROTEIN COMPLEX NON-CORE SUBUNIT NAF1"/>
    <property type="match status" value="1"/>
</dbReference>
<evidence type="ECO:0000256" key="3">
    <source>
        <dbReference type="ARBA" id="ARBA00021438"/>
    </source>
</evidence>
<keyword evidence="6" id="KW-0597">Phosphoprotein</keyword>
<feature type="region of interest" description="Disordered" evidence="9">
    <location>
        <begin position="756"/>
        <end position="902"/>
    </location>
</feature>
<dbReference type="InterPro" id="IPR009000">
    <property type="entry name" value="Transl_B-barrel_sf"/>
</dbReference>
<evidence type="ECO:0000256" key="8">
    <source>
        <dbReference type="ARBA" id="ARBA00023242"/>
    </source>
</evidence>
<evidence type="ECO:0000256" key="9">
    <source>
        <dbReference type="SAM" id="MobiDB-lite"/>
    </source>
</evidence>
<dbReference type="GO" id="GO:0000493">
    <property type="term" value="P:box H/ACA snoRNP assembly"/>
    <property type="evidence" value="ECO:0007669"/>
    <property type="project" value="InterPro"/>
</dbReference>
<evidence type="ECO:0000256" key="2">
    <source>
        <dbReference type="ARBA" id="ARBA00009801"/>
    </source>
</evidence>
<keyword evidence="8" id="KW-0539">Nucleus</keyword>
<feature type="compositionally biased region" description="Acidic residues" evidence="9">
    <location>
        <begin position="475"/>
        <end position="492"/>
    </location>
</feature>
<keyword evidence="7" id="KW-0694">RNA-binding</keyword>
<feature type="region of interest" description="Disordered" evidence="9">
    <location>
        <begin position="241"/>
        <end position="321"/>
    </location>
</feature>
<proteinExistence type="inferred from homology"/>
<comment type="similarity">
    <text evidence="2">Belongs to the NAF1 family.</text>
</comment>
<dbReference type="Pfam" id="PF04410">
    <property type="entry name" value="Gar1"/>
    <property type="match status" value="1"/>
</dbReference>
<dbReference type="InterPro" id="IPR038664">
    <property type="entry name" value="Gar1/Naf1_Cbf5-bd_sf"/>
</dbReference>
<dbReference type="AlphaFoldDB" id="A0A9R1IXS0"/>
<keyword evidence="4" id="KW-0690">Ribosome biogenesis</keyword>